<feature type="region of interest" description="Disordered" evidence="2">
    <location>
        <begin position="123"/>
        <end position="142"/>
    </location>
</feature>
<feature type="region of interest" description="Disordered" evidence="2">
    <location>
        <begin position="218"/>
        <end position="237"/>
    </location>
</feature>
<feature type="region of interest" description="Disordered" evidence="2">
    <location>
        <begin position="251"/>
        <end position="286"/>
    </location>
</feature>
<accession>A0A7D7UA16</accession>
<feature type="coiled-coil region" evidence="1">
    <location>
        <begin position="381"/>
        <end position="492"/>
    </location>
</feature>
<sequence length="748" mass="87186">MEGILAMDNNNNNKRNRFYFNQRQPNERSRMSSLSEFDLDIIKELGLDDDEPINSDKKSSLDDDVNFLDDVINDYDNWDKKEVKQTKKPTKDDYTVLTDHQDDDDDEDEDDLNFEIHRSKYVSSNTTKTKDKPINNDKTRFVGQDFSDQELIQAYTKNLSSYINDHDDEQEIKSKKDVAPVHSFSSKKIDELTNEKTDIITKTTQEDDDEDDEYLITKNDSDYSFESTDQPVEEPQVDLTDLLDDDELIQDEPSRELPSTNEVMNAKFGEDDLEKEDLDLKEDSSNVKEIDSDLIDDQDNQFTKTSLPEELVTKKTINHDDQLEEITNQEIIDATTPVDFEQIEKTNTKIQANDSSETSNNLSELTRLAMKDVQEHYLSNISKLDQYKKQLEERSKQLDELNESLDRRQIDIELISNNIQESIKTHKQEMDLEKLNLQKEKEEIIAKANTQAEAIIKQAYEQANQYQELIEKQQAEQKQEVEKQQLIQLQEGFDHKIKQLATKISHQLENKLVKKDQIFTQLLSQIKVMAETTHANQLRINELFLAVNNKDKEILNLKRDIAILKASSDSLINVKTEQTREVAKKHYQDFELDNSFKDPYLEQKLNSLTRDYLNLSNEVIYEPDLEESDPSTKKIFKTFNLSDLNQSLEEDKKILASINQHFERPIQITKSDKRLSKEKVHKPSIIKRSQKPVVYDDELDDFSLGLLDNDFNAEYKSVTKKYPEQKKSSSSNKKLTTKKVQLVFDSDN</sequence>
<name>A0A7D7UA16_9MOLU</name>
<evidence type="ECO:0000313" key="3">
    <source>
        <dbReference type="EMBL" id="QMT98843.1"/>
    </source>
</evidence>
<feature type="compositionally biased region" description="Basic and acidic residues" evidence="2">
    <location>
        <begin position="82"/>
        <end position="94"/>
    </location>
</feature>
<dbReference type="Proteomes" id="UP000514704">
    <property type="component" value="Chromosome"/>
</dbReference>
<dbReference type="AlphaFoldDB" id="A0A7D7UA16"/>
<feature type="compositionally biased region" description="Acidic residues" evidence="2">
    <location>
        <begin position="271"/>
        <end position="280"/>
    </location>
</feature>
<organism evidence="3 4">
    <name type="scientific">Mycoplasma tullyi</name>
    <dbReference type="NCBI Taxonomy" id="1612150"/>
    <lineage>
        <taxon>Bacteria</taxon>
        <taxon>Bacillati</taxon>
        <taxon>Mycoplasmatota</taxon>
        <taxon>Mollicutes</taxon>
        <taxon>Mycoplasmataceae</taxon>
        <taxon>Mycoplasma</taxon>
    </lineage>
</organism>
<proteinExistence type="predicted"/>
<dbReference type="EMBL" id="CP059674">
    <property type="protein sequence ID" value="QMT98843.1"/>
    <property type="molecule type" value="Genomic_DNA"/>
</dbReference>
<feature type="compositionally biased region" description="Low complexity" evidence="2">
    <location>
        <begin position="9"/>
        <end position="21"/>
    </location>
</feature>
<dbReference type="KEGG" id="mtuy:H3143_01595"/>
<evidence type="ECO:0000313" key="4">
    <source>
        <dbReference type="Proteomes" id="UP000514704"/>
    </source>
</evidence>
<gene>
    <name evidence="3" type="ORF">H3143_01595</name>
</gene>
<keyword evidence="4" id="KW-1185">Reference proteome</keyword>
<feature type="region of interest" description="Disordered" evidence="2">
    <location>
        <begin position="82"/>
        <end position="110"/>
    </location>
</feature>
<evidence type="ECO:0000256" key="2">
    <source>
        <dbReference type="SAM" id="MobiDB-lite"/>
    </source>
</evidence>
<keyword evidence="1" id="KW-0175">Coiled coil</keyword>
<feature type="compositionally biased region" description="Acidic residues" evidence="2">
    <location>
        <begin position="101"/>
        <end position="110"/>
    </location>
</feature>
<reference evidence="3 4" key="1">
    <citation type="journal article" date="2017" name="Int. J. Syst. Evol. Microbiol.">
        <title>Mycoplasma tullyi sp. nov., isolated from penguins of the genus Spheniscus.</title>
        <authorList>
            <person name="Yavari C.A."/>
            <person name="Ramirez A.S."/>
            <person name="Nicholas R.A.J."/>
            <person name="Radford A.D."/>
            <person name="Darby A.C."/>
            <person name="Bradbury J.M."/>
        </authorList>
    </citation>
    <scope>NUCLEOTIDE SEQUENCE [LARGE SCALE GENOMIC DNA]</scope>
    <source>
        <strain evidence="3 4">56A97T</strain>
    </source>
</reference>
<feature type="region of interest" description="Disordered" evidence="2">
    <location>
        <begin position="1"/>
        <end position="33"/>
    </location>
</feature>
<evidence type="ECO:0000256" key="1">
    <source>
        <dbReference type="SAM" id="Coils"/>
    </source>
</evidence>
<protein>
    <submittedName>
        <fullName evidence="3">Uncharacterized protein</fullName>
    </submittedName>
</protein>
<feature type="compositionally biased region" description="Basic and acidic residues" evidence="2">
    <location>
        <begin position="128"/>
        <end position="140"/>
    </location>
</feature>